<gene>
    <name evidence="2" type="ORF">SAMN05444336_10244</name>
</gene>
<protein>
    <submittedName>
        <fullName evidence="2">Uncharacterized protein</fullName>
    </submittedName>
</protein>
<dbReference type="RefSeq" id="WP_092680331.1">
    <property type="nucleotide sequence ID" value="NZ_FNMZ01000002.1"/>
</dbReference>
<accession>A0A1H2VEH5</accession>
<dbReference type="Proteomes" id="UP000199118">
    <property type="component" value="Unassembled WGS sequence"/>
</dbReference>
<name>A0A1H2VEH5_9RHOB</name>
<dbReference type="EMBL" id="FNMZ01000002">
    <property type="protein sequence ID" value="SDW66737.1"/>
    <property type="molecule type" value="Genomic_DNA"/>
</dbReference>
<evidence type="ECO:0000313" key="3">
    <source>
        <dbReference type="Proteomes" id="UP000199118"/>
    </source>
</evidence>
<sequence length="319" mass="31876">MDPRFSTAAASRAQRPGAHDPQQAADRARARRRARTLAAALAATLALAMASLTLAARPAAALALIDPSDAAWSAALAAGRSTGFDHATPAGTGVDAGFASLRAMSPAAVMPDYDPRLPGGNGGSIGLENMGAGAWGTSGMAVSTLDLAWPYGLVIDFDVAVTAFDAVWAAANADWQATAFDAAGGLIGRTVIPGFDADRSPVSGGTGEVAGRAAVALSDAEAEAAVGGGISRLELRSLGGYDWLYLDDLRVATAMPGAEAGETPTPGALRRDESLAVSEVPLPPAALLLGGGLLALLRVGRRRGGRGGGRGERAAAAAG</sequence>
<dbReference type="AlphaFoldDB" id="A0A1H2VEH5"/>
<reference evidence="2 3" key="1">
    <citation type="submission" date="2016-10" db="EMBL/GenBank/DDBJ databases">
        <authorList>
            <person name="de Groot N.N."/>
        </authorList>
    </citation>
    <scope>NUCLEOTIDE SEQUENCE [LARGE SCALE GENOMIC DNA]</scope>
    <source>
        <strain evidence="2 3">DSM 17890</strain>
    </source>
</reference>
<evidence type="ECO:0000313" key="2">
    <source>
        <dbReference type="EMBL" id="SDW66737.1"/>
    </source>
</evidence>
<evidence type="ECO:0000256" key="1">
    <source>
        <dbReference type="SAM" id="MobiDB-lite"/>
    </source>
</evidence>
<organism evidence="2 3">
    <name type="scientific">Albimonas donghaensis</name>
    <dbReference type="NCBI Taxonomy" id="356660"/>
    <lineage>
        <taxon>Bacteria</taxon>
        <taxon>Pseudomonadati</taxon>
        <taxon>Pseudomonadota</taxon>
        <taxon>Alphaproteobacteria</taxon>
        <taxon>Rhodobacterales</taxon>
        <taxon>Paracoccaceae</taxon>
        <taxon>Albimonas</taxon>
    </lineage>
</organism>
<feature type="region of interest" description="Disordered" evidence="1">
    <location>
        <begin position="1"/>
        <end position="31"/>
    </location>
</feature>
<proteinExistence type="predicted"/>
<keyword evidence="3" id="KW-1185">Reference proteome</keyword>